<feature type="domain" description="DUF7147" evidence="1">
    <location>
        <begin position="1"/>
        <end position="120"/>
    </location>
</feature>
<keyword evidence="3" id="KW-1185">Reference proteome</keyword>
<accession>A0ABP7EF40</accession>
<dbReference type="RefSeq" id="WP_344701218.1">
    <property type="nucleotide sequence ID" value="NZ_BAABCK010000013.1"/>
</dbReference>
<evidence type="ECO:0000259" key="1">
    <source>
        <dbReference type="Pfam" id="PF23648"/>
    </source>
</evidence>
<dbReference type="Proteomes" id="UP001500920">
    <property type="component" value="Unassembled WGS sequence"/>
</dbReference>
<proteinExistence type="predicted"/>
<dbReference type="InterPro" id="IPR055571">
    <property type="entry name" value="DUF7147"/>
</dbReference>
<protein>
    <recommendedName>
        <fullName evidence="1">DUF7147 domain-containing protein</fullName>
    </recommendedName>
</protein>
<comment type="caution">
    <text evidence="2">The sequence shown here is derived from an EMBL/GenBank/DDBJ whole genome shotgun (WGS) entry which is preliminary data.</text>
</comment>
<dbReference type="EMBL" id="BAABCK010000013">
    <property type="protein sequence ID" value="GAA3718302.1"/>
    <property type="molecule type" value="Genomic_DNA"/>
</dbReference>
<evidence type="ECO:0000313" key="3">
    <source>
        <dbReference type="Proteomes" id="UP001500920"/>
    </source>
</evidence>
<name>A0ABP7EF40_9STAP</name>
<reference evidence="3" key="1">
    <citation type="journal article" date="2019" name="Int. J. Syst. Evol. Microbiol.">
        <title>The Global Catalogue of Microorganisms (GCM) 10K type strain sequencing project: providing services to taxonomists for standard genome sequencing and annotation.</title>
        <authorList>
            <consortium name="The Broad Institute Genomics Platform"/>
            <consortium name="The Broad Institute Genome Sequencing Center for Infectious Disease"/>
            <person name="Wu L."/>
            <person name="Ma J."/>
        </authorList>
    </citation>
    <scope>NUCLEOTIDE SEQUENCE [LARGE SCALE GENOMIC DNA]</scope>
    <source>
        <strain evidence="3">JCM 16981</strain>
    </source>
</reference>
<dbReference type="Pfam" id="PF23648">
    <property type="entry name" value="DUF7147"/>
    <property type="match status" value="1"/>
</dbReference>
<gene>
    <name evidence="2" type="ORF">GCM10022378_05690</name>
</gene>
<organism evidence="2 3">
    <name type="scientific">Salinicoccus jeotgali</name>
    <dbReference type="NCBI Taxonomy" id="381634"/>
    <lineage>
        <taxon>Bacteria</taxon>
        <taxon>Bacillati</taxon>
        <taxon>Bacillota</taxon>
        <taxon>Bacilli</taxon>
        <taxon>Bacillales</taxon>
        <taxon>Staphylococcaceae</taxon>
        <taxon>Salinicoccus</taxon>
    </lineage>
</organism>
<sequence length="124" mass="14489">MMQKFIVLGEGYGDVFELEAIIEHNHHRIDKGIFLHADERPATFVLVMKPVRGNFQTLYTIYQGVPYKDGSGKKYQMISEWCTAHDLPIVEFKTRDPEDFHDKEQFFQYITGVLRLNNLIPPLT</sequence>
<evidence type="ECO:0000313" key="2">
    <source>
        <dbReference type="EMBL" id="GAA3718302.1"/>
    </source>
</evidence>